<dbReference type="Gene3D" id="3.10.20.30">
    <property type="match status" value="1"/>
</dbReference>
<dbReference type="PROSITE" id="PS00197">
    <property type="entry name" value="2FE2S_FER_1"/>
    <property type="match status" value="1"/>
</dbReference>
<dbReference type="PANTHER" id="PTHR47354:SF8">
    <property type="entry name" value="1,2-PHENYLACETYL-COA EPOXIDASE, SUBUNIT E"/>
    <property type="match status" value="1"/>
</dbReference>
<keyword evidence="2" id="KW-0285">Flavoprotein</keyword>
<dbReference type="InterPro" id="IPR001433">
    <property type="entry name" value="OxRdtase_FAD/NAD-bd"/>
</dbReference>
<dbReference type="InterPro" id="IPR017938">
    <property type="entry name" value="Riboflavin_synthase-like_b-brl"/>
</dbReference>
<dbReference type="InterPro" id="IPR001709">
    <property type="entry name" value="Flavoprot_Pyr_Nucl_cyt_Rdtase"/>
</dbReference>
<dbReference type="InterPro" id="IPR006058">
    <property type="entry name" value="2Fe2S_fd_BS"/>
</dbReference>
<evidence type="ECO:0000256" key="3">
    <source>
        <dbReference type="ARBA" id="ARBA00022714"/>
    </source>
</evidence>
<feature type="domain" description="FAD-binding FR-type" evidence="10">
    <location>
        <begin position="4"/>
        <end position="105"/>
    </location>
</feature>
<dbReference type="Gene3D" id="3.40.50.80">
    <property type="entry name" value="Nucleotide-binding domain of ferredoxin-NADP reductase (FNR) module"/>
    <property type="match status" value="1"/>
</dbReference>
<evidence type="ECO:0000313" key="11">
    <source>
        <dbReference type="EMBL" id="TDV52385.1"/>
    </source>
</evidence>
<dbReference type="CDD" id="cd06214">
    <property type="entry name" value="PA_degradation_oxidoreductase_like"/>
    <property type="match status" value="1"/>
</dbReference>
<dbReference type="SUPFAM" id="SSF52343">
    <property type="entry name" value="Ferredoxin reductase-like, C-terminal NADP-linked domain"/>
    <property type="match status" value="1"/>
</dbReference>
<dbReference type="Pfam" id="PF00111">
    <property type="entry name" value="Fer2"/>
    <property type="match status" value="1"/>
</dbReference>
<dbReference type="GO" id="GO:0051537">
    <property type="term" value="F:2 iron, 2 sulfur cluster binding"/>
    <property type="evidence" value="ECO:0007669"/>
    <property type="project" value="UniProtKB-KW"/>
</dbReference>
<gene>
    <name evidence="11" type="ORF">CLV71_105517</name>
</gene>
<evidence type="ECO:0000313" key="12">
    <source>
        <dbReference type="Proteomes" id="UP000294927"/>
    </source>
</evidence>
<dbReference type="InterPro" id="IPR036010">
    <property type="entry name" value="2Fe-2S_ferredoxin-like_sf"/>
</dbReference>
<organism evidence="11 12">
    <name type="scientific">Actinophytocola oryzae</name>
    <dbReference type="NCBI Taxonomy" id="502181"/>
    <lineage>
        <taxon>Bacteria</taxon>
        <taxon>Bacillati</taxon>
        <taxon>Actinomycetota</taxon>
        <taxon>Actinomycetes</taxon>
        <taxon>Pseudonocardiales</taxon>
        <taxon>Pseudonocardiaceae</taxon>
    </lineage>
</organism>
<keyword evidence="6" id="KW-0560">Oxidoreductase</keyword>
<evidence type="ECO:0000256" key="2">
    <source>
        <dbReference type="ARBA" id="ARBA00022630"/>
    </source>
</evidence>
<keyword evidence="8" id="KW-0411">Iron-sulfur</keyword>
<accession>A0A4R7VSC3</accession>
<name>A0A4R7VSC3_9PSEU</name>
<dbReference type="PANTHER" id="PTHR47354">
    <property type="entry name" value="NADH OXIDOREDUCTASE HCR"/>
    <property type="match status" value="1"/>
</dbReference>
<dbReference type="InterPro" id="IPR012675">
    <property type="entry name" value="Beta-grasp_dom_sf"/>
</dbReference>
<dbReference type="Pfam" id="PF00970">
    <property type="entry name" value="FAD_binding_6"/>
    <property type="match status" value="1"/>
</dbReference>
<feature type="domain" description="2Fe-2S ferredoxin-type" evidence="9">
    <location>
        <begin position="251"/>
        <end position="339"/>
    </location>
</feature>
<keyword evidence="4" id="KW-0479">Metal-binding</keyword>
<dbReference type="OrthoDB" id="9796486at2"/>
<dbReference type="GO" id="GO:0046872">
    <property type="term" value="F:metal ion binding"/>
    <property type="evidence" value="ECO:0007669"/>
    <property type="project" value="UniProtKB-KW"/>
</dbReference>
<dbReference type="InterPro" id="IPR001041">
    <property type="entry name" value="2Fe-2S_ferredoxin-type"/>
</dbReference>
<dbReference type="PRINTS" id="PR00410">
    <property type="entry name" value="PHEHYDRXLASE"/>
</dbReference>
<dbReference type="PRINTS" id="PR00371">
    <property type="entry name" value="FPNCR"/>
</dbReference>
<evidence type="ECO:0000256" key="7">
    <source>
        <dbReference type="ARBA" id="ARBA00023004"/>
    </source>
</evidence>
<keyword evidence="7" id="KW-0408">Iron</keyword>
<dbReference type="GO" id="GO:0004497">
    <property type="term" value="F:monooxygenase activity"/>
    <property type="evidence" value="ECO:0007669"/>
    <property type="project" value="UniProtKB-KW"/>
</dbReference>
<comment type="caution">
    <text evidence="11">The sequence shown here is derived from an EMBL/GenBank/DDBJ whole genome shotgun (WGS) entry which is preliminary data.</text>
</comment>
<dbReference type="Proteomes" id="UP000294927">
    <property type="component" value="Unassembled WGS sequence"/>
</dbReference>
<keyword evidence="3" id="KW-0001">2Fe-2S</keyword>
<comment type="cofactor">
    <cofactor evidence="1">
        <name>FAD</name>
        <dbReference type="ChEBI" id="CHEBI:57692"/>
    </cofactor>
</comment>
<evidence type="ECO:0000256" key="1">
    <source>
        <dbReference type="ARBA" id="ARBA00001974"/>
    </source>
</evidence>
<protein>
    <submittedName>
        <fullName evidence="11">3-ketosteroid 9alpha-monooxygenase subunit B</fullName>
    </submittedName>
</protein>
<evidence type="ECO:0000259" key="10">
    <source>
        <dbReference type="PROSITE" id="PS51384"/>
    </source>
</evidence>
<dbReference type="EMBL" id="SOCP01000005">
    <property type="protein sequence ID" value="TDV52385.1"/>
    <property type="molecule type" value="Genomic_DNA"/>
</dbReference>
<evidence type="ECO:0000256" key="4">
    <source>
        <dbReference type="ARBA" id="ARBA00022723"/>
    </source>
</evidence>
<proteinExistence type="predicted"/>
<keyword evidence="5" id="KW-0274">FAD</keyword>
<keyword evidence="11" id="KW-0503">Monooxygenase</keyword>
<dbReference type="InterPro" id="IPR008333">
    <property type="entry name" value="Cbr1-like_FAD-bd_dom"/>
</dbReference>
<dbReference type="GO" id="GO:0050660">
    <property type="term" value="F:flavin adenine dinucleotide binding"/>
    <property type="evidence" value="ECO:0007669"/>
    <property type="project" value="TreeGrafter"/>
</dbReference>
<evidence type="ECO:0000256" key="5">
    <source>
        <dbReference type="ARBA" id="ARBA00022827"/>
    </source>
</evidence>
<reference evidence="11 12" key="1">
    <citation type="submission" date="2019-03" db="EMBL/GenBank/DDBJ databases">
        <title>Genomic Encyclopedia of Archaeal and Bacterial Type Strains, Phase II (KMG-II): from individual species to whole genera.</title>
        <authorList>
            <person name="Goeker M."/>
        </authorList>
    </citation>
    <scope>NUCLEOTIDE SEQUENCE [LARGE SCALE GENOMIC DNA]</scope>
    <source>
        <strain evidence="11 12">DSM 45499</strain>
    </source>
</reference>
<dbReference type="CDD" id="cd00207">
    <property type="entry name" value="fer2"/>
    <property type="match status" value="1"/>
</dbReference>
<dbReference type="SUPFAM" id="SSF63380">
    <property type="entry name" value="Riboflavin synthase domain-like"/>
    <property type="match status" value="1"/>
</dbReference>
<dbReference type="RefSeq" id="WP_133903747.1">
    <property type="nucleotide sequence ID" value="NZ_SOCP01000005.1"/>
</dbReference>
<dbReference type="PROSITE" id="PS51384">
    <property type="entry name" value="FAD_FR"/>
    <property type="match status" value="1"/>
</dbReference>
<dbReference type="AlphaFoldDB" id="A0A4R7VSC3"/>
<evidence type="ECO:0000259" key="9">
    <source>
        <dbReference type="PROSITE" id="PS51085"/>
    </source>
</evidence>
<dbReference type="PROSITE" id="PS51085">
    <property type="entry name" value="2FE2S_FER_2"/>
    <property type="match status" value="1"/>
</dbReference>
<dbReference type="SUPFAM" id="SSF54292">
    <property type="entry name" value="2Fe-2S ferredoxin-like"/>
    <property type="match status" value="1"/>
</dbReference>
<dbReference type="InterPro" id="IPR017927">
    <property type="entry name" value="FAD-bd_FR_type"/>
</dbReference>
<dbReference type="InterPro" id="IPR050415">
    <property type="entry name" value="MRET"/>
</dbReference>
<sequence length="339" mass="36258">MSEARSYRLRVAEVVTETADACSIVFDSPGFDYRPGQFLTLRIPSDRCGSVARCYSLSSSPHVDSSLKVTVKRTVDGYGSNWICDSVRAGDEIESLAPAGIFTPSTLDAELLLFAAGSGITPVMSIVKSALAAGSGRVVLVYANRDEASVIFDAELRELVNRQPDRITVIHWLESVQGLPSTSTLAALATPFASYEAFVCGPAPFMTAVRAALSELGFGRDRVHIERFKSLGANPFEQAVAVAPSPEARTASVTVALDGATNRYDWPADTKLLDLLLASGLDAPYSCREGACSACACRLVSGEVKMLNNDVLDEEDLADGIRLACQSLPVTDEVEISYE</sequence>
<evidence type="ECO:0000256" key="8">
    <source>
        <dbReference type="ARBA" id="ARBA00023014"/>
    </source>
</evidence>
<keyword evidence="12" id="KW-1185">Reference proteome</keyword>
<evidence type="ECO:0000256" key="6">
    <source>
        <dbReference type="ARBA" id="ARBA00023002"/>
    </source>
</evidence>
<dbReference type="Pfam" id="PF00175">
    <property type="entry name" value="NAD_binding_1"/>
    <property type="match status" value="1"/>
</dbReference>
<dbReference type="InterPro" id="IPR039261">
    <property type="entry name" value="FNR_nucleotide-bd"/>
</dbReference>
<dbReference type="Gene3D" id="2.40.30.10">
    <property type="entry name" value="Translation factors"/>
    <property type="match status" value="1"/>
</dbReference>